<dbReference type="GO" id="GO:0000398">
    <property type="term" value="P:mRNA splicing, via spliceosome"/>
    <property type="evidence" value="ECO:0007669"/>
    <property type="project" value="TreeGrafter"/>
</dbReference>
<dbReference type="PANTHER" id="PTHR31809:SF0">
    <property type="entry name" value="BUD13 HOMOLOG"/>
    <property type="match status" value="1"/>
</dbReference>
<sequence>MSSLAEYLAKNFLNAETPERPKKKRKKTKHHPEDTSSGGGGLTITTDEPLSLRDTLSNPHGAGNSDDDNDEGYTIANSTHGYGTASFRKKKSTWTALSGPTPPSNSDQVAADAIIASAAAERAANAEASEDAPAIVDEEGEEDEGGHARMASGARAGLQTAAQTAAMVAAQARARERDAASVKQKRKKKKGESEEEEEEGETIYRDASGRVINVAMKRAELRKEAEAKAAAEAAEREALTGDVQRRERERRKEELEEAKFIPFARGVEDEDMNRELRERTRWNDPALGFLTEKKGGGGGGGGEKGGGKRVYQGSAPPNRYGIRPGYRWDGVDRSNGFEGEWFAARNKREMNRGLEYQWLMDE</sequence>
<dbReference type="STRING" id="1447883.A0A2B7WW75"/>
<dbReference type="AlphaFoldDB" id="A0A2B7WW75"/>
<evidence type="ECO:0000256" key="1">
    <source>
        <dbReference type="ARBA" id="ARBA00011069"/>
    </source>
</evidence>
<organism evidence="3 4">
    <name type="scientific">Polytolypa hystricis (strain UAMH7299)</name>
    <dbReference type="NCBI Taxonomy" id="1447883"/>
    <lineage>
        <taxon>Eukaryota</taxon>
        <taxon>Fungi</taxon>
        <taxon>Dikarya</taxon>
        <taxon>Ascomycota</taxon>
        <taxon>Pezizomycotina</taxon>
        <taxon>Eurotiomycetes</taxon>
        <taxon>Eurotiomycetidae</taxon>
        <taxon>Onygenales</taxon>
        <taxon>Onygenales incertae sedis</taxon>
        <taxon>Polytolypa</taxon>
    </lineage>
</organism>
<dbReference type="InterPro" id="IPR018609">
    <property type="entry name" value="Bud13"/>
</dbReference>
<evidence type="ECO:0000313" key="3">
    <source>
        <dbReference type="EMBL" id="PGH00849.1"/>
    </source>
</evidence>
<keyword evidence="4" id="KW-1185">Reference proteome</keyword>
<dbReference type="Proteomes" id="UP000224634">
    <property type="component" value="Unassembled WGS sequence"/>
</dbReference>
<feature type="region of interest" description="Disordered" evidence="2">
    <location>
        <begin position="285"/>
        <end position="316"/>
    </location>
</feature>
<evidence type="ECO:0000313" key="4">
    <source>
        <dbReference type="Proteomes" id="UP000224634"/>
    </source>
</evidence>
<dbReference type="OrthoDB" id="6022at2759"/>
<proteinExistence type="inferred from homology"/>
<evidence type="ECO:0008006" key="5">
    <source>
        <dbReference type="Google" id="ProtNLM"/>
    </source>
</evidence>
<feature type="region of interest" description="Disordered" evidence="2">
    <location>
        <begin position="1"/>
        <end position="209"/>
    </location>
</feature>
<name>A0A2B7WW75_POLH7</name>
<feature type="region of interest" description="Disordered" evidence="2">
    <location>
        <begin position="226"/>
        <end position="254"/>
    </location>
</feature>
<comment type="caution">
    <text evidence="3">The sequence shown here is derived from an EMBL/GenBank/DDBJ whole genome shotgun (WGS) entry which is preliminary data.</text>
</comment>
<accession>A0A2B7WW75</accession>
<comment type="similarity">
    <text evidence="1">Belongs to the CWC26 family.</text>
</comment>
<dbReference type="PANTHER" id="PTHR31809">
    <property type="entry name" value="BUD13 HOMOLOG"/>
    <property type="match status" value="1"/>
</dbReference>
<dbReference type="EMBL" id="PDNA01000245">
    <property type="protein sequence ID" value="PGH00849.1"/>
    <property type="molecule type" value="Genomic_DNA"/>
</dbReference>
<dbReference type="GO" id="GO:0070274">
    <property type="term" value="C:RES complex"/>
    <property type="evidence" value="ECO:0007669"/>
    <property type="project" value="TreeGrafter"/>
</dbReference>
<feature type="compositionally biased region" description="Basic residues" evidence="2">
    <location>
        <begin position="21"/>
        <end position="30"/>
    </location>
</feature>
<protein>
    <recommendedName>
        <fullName evidence="5">Pre-mRNA-splicing factor cwc26</fullName>
    </recommendedName>
</protein>
<evidence type="ECO:0000256" key="2">
    <source>
        <dbReference type="SAM" id="MobiDB-lite"/>
    </source>
</evidence>
<feature type="compositionally biased region" description="Low complexity" evidence="2">
    <location>
        <begin position="106"/>
        <end position="135"/>
    </location>
</feature>
<dbReference type="GO" id="GO:0005684">
    <property type="term" value="C:U2-type spliceosomal complex"/>
    <property type="evidence" value="ECO:0007669"/>
    <property type="project" value="TreeGrafter"/>
</dbReference>
<dbReference type="Pfam" id="PF09736">
    <property type="entry name" value="Bud13"/>
    <property type="match status" value="1"/>
</dbReference>
<gene>
    <name evidence="3" type="ORF">AJ80_09101</name>
</gene>
<feature type="compositionally biased region" description="Low complexity" evidence="2">
    <location>
        <begin position="159"/>
        <end position="172"/>
    </location>
</feature>
<dbReference type="GO" id="GO:0003723">
    <property type="term" value="F:RNA binding"/>
    <property type="evidence" value="ECO:0007669"/>
    <property type="project" value="TreeGrafter"/>
</dbReference>
<reference evidence="3 4" key="1">
    <citation type="submission" date="2017-10" db="EMBL/GenBank/DDBJ databases">
        <title>Comparative genomics in systemic dimorphic fungi from Ajellomycetaceae.</title>
        <authorList>
            <person name="Munoz J.F."/>
            <person name="Mcewen J.G."/>
            <person name="Clay O.K."/>
            <person name="Cuomo C.A."/>
        </authorList>
    </citation>
    <scope>NUCLEOTIDE SEQUENCE [LARGE SCALE GENOMIC DNA]</scope>
    <source>
        <strain evidence="3 4">UAMH7299</strain>
    </source>
</reference>
<dbReference type="InterPro" id="IPR051112">
    <property type="entry name" value="CWC26_splicing_factor"/>
</dbReference>